<reference evidence="4 5" key="1">
    <citation type="submission" date="2024-04" db="EMBL/GenBank/DDBJ databases">
        <title>Tritrichomonas musculus Genome.</title>
        <authorList>
            <person name="Alves-Ferreira E."/>
            <person name="Grigg M."/>
            <person name="Lorenzi H."/>
            <person name="Galac M."/>
        </authorList>
    </citation>
    <scope>NUCLEOTIDE SEQUENCE [LARGE SCALE GENOMIC DNA]</scope>
    <source>
        <strain evidence="4 5">EAF2021</strain>
    </source>
</reference>
<comment type="caution">
    <text evidence="4">The sequence shown here is derived from an EMBL/GenBank/DDBJ whole genome shotgun (WGS) entry which is preliminary data.</text>
</comment>
<keyword evidence="5" id="KW-1185">Reference proteome</keyword>
<dbReference type="PANTHER" id="PTHR44329">
    <property type="entry name" value="SERINE/THREONINE-PROTEIN KINASE TNNI3K-RELATED"/>
    <property type="match status" value="1"/>
</dbReference>
<keyword evidence="2" id="KW-0067">ATP-binding</keyword>
<evidence type="ECO:0000256" key="2">
    <source>
        <dbReference type="ARBA" id="ARBA00022840"/>
    </source>
</evidence>
<dbReference type="EMBL" id="JAPFFF010000010">
    <property type="protein sequence ID" value="KAK8880383.1"/>
    <property type="molecule type" value="Genomic_DNA"/>
</dbReference>
<gene>
    <name evidence="4" type="ORF">M9Y10_003054</name>
</gene>
<dbReference type="SUPFAM" id="SSF56112">
    <property type="entry name" value="Protein kinase-like (PK-like)"/>
    <property type="match status" value="1"/>
</dbReference>
<dbReference type="InterPro" id="IPR051681">
    <property type="entry name" value="Ser/Thr_Kinases-Pseudokinases"/>
</dbReference>
<dbReference type="InterPro" id="IPR011009">
    <property type="entry name" value="Kinase-like_dom_sf"/>
</dbReference>
<sequence length="184" mass="21162">MLGICDAMRHLHKQGIFHRDLKPENILLDKNYYPRVCDFGFSRCFSEVFSRSLQLSMSGKVGTPLYMAPEMLITDDSDEEGNKGHFGFGIDVYSFAIMAYEIVSGKEPFSENGNPISYFKLISKVASGQRPKLDEGITEQMKELLKRCWSQDIEKRPSFDEIFNELSSNFDYLVEDVDEKEIKN</sequence>
<evidence type="ECO:0000256" key="1">
    <source>
        <dbReference type="ARBA" id="ARBA00022741"/>
    </source>
</evidence>
<dbReference type="InterPro" id="IPR008271">
    <property type="entry name" value="Ser/Thr_kinase_AS"/>
</dbReference>
<evidence type="ECO:0000313" key="4">
    <source>
        <dbReference type="EMBL" id="KAK8880383.1"/>
    </source>
</evidence>
<organism evidence="4 5">
    <name type="scientific">Tritrichomonas musculus</name>
    <dbReference type="NCBI Taxonomy" id="1915356"/>
    <lineage>
        <taxon>Eukaryota</taxon>
        <taxon>Metamonada</taxon>
        <taxon>Parabasalia</taxon>
        <taxon>Tritrichomonadida</taxon>
        <taxon>Tritrichomonadidae</taxon>
        <taxon>Tritrichomonas</taxon>
    </lineage>
</organism>
<proteinExistence type="predicted"/>
<dbReference type="InterPro" id="IPR000719">
    <property type="entry name" value="Prot_kinase_dom"/>
</dbReference>
<dbReference type="Gene3D" id="1.10.510.10">
    <property type="entry name" value="Transferase(Phosphotransferase) domain 1"/>
    <property type="match status" value="1"/>
</dbReference>
<dbReference type="Pfam" id="PF00069">
    <property type="entry name" value="Pkinase"/>
    <property type="match status" value="1"/>
</dbReference>
<keyword evidence="1" id="KW-0547">Nucleotide-binding</keyword>
<evidence type="ECO:0000313" key="5">
    <source>
        <dbReference type="Proteomes" id="UP001470230"/>
    </source>
</evidence>
<name>A0ABR2JPN0_9EUKA</name>
<dbReference type="PANTHER" id="PTHR44329:SF298">
    <property type="entry name" value="MIXED LINEAGE KINASE DOMAIN-LIKE PROTEIN"/>
    <property type="match status" value="1"/>
</dbReference>
<accession>A0ABR2JPN0</accession>
<dbReference type="PROSITE" id="PS50011">
    <property type="entry name" value="PROTEIN_KINASE_DOM"/>
    <property type="match status" value="1"/>
</dbReference>
<evidence type="ECO:0000259" key="3">
    <source>
        <dbReference type="PROSITE" id="PS50011"/>
    </source>
</evidence>
<dbReference type="PROSITE" id="PS00108">
    <property type="entry name" value="PROTEIN_KINASE_ST"/>
    <property type="match status" value="1"/>
</dbReference>
<dbReference type="Proteomes" id="UP001470230">
    <property type="component" value="Unassembled WGS sequence"/>
</dbReference>
<dbReference type="SMART" id="SM00220">
    <property type="entry name" value="S_TKc"/>
    <property type="match status" value="1"/>
</dbReference>
<feature type="domain" description="Protein kinase" evidence="3">
    <location>
        <begin position="1"/>
        <end position="173"/>
    </location>
</feature>
<protein>
    <recommendedName>
        <fullName evidence="3">Protein kinase domain-containing protein</fullName>
    </recommendedName>
</protein>